<name>A0A1I6ILE1_9GAMM</name>
<accession>A0A1I6ILE1</accession>
<dbReference type="Proteomes" id="UP000198644">
    <property type="component" value="Unassembled WGS sequence"/>
</dbReference>
<sequence>MNHQMAIKATRQWVEDVVVGLNLCPFARRELVNETVRFAVTGAETEEALLEALVEELERLVRDDSIETTLLVHPLALRAFHDYNDFLALTDGLLEAMELEGVVQIASFHPDYRFAGTEAEDVENYTNRSPYPMLHLLREDSLEEAIARYPDTAAIPERNIERVENLGLAAMQSMLAACLARATSDPGES</sequence>
<keyword evidence="2" id="KW-1185">Reference proteome</keyword>
<reference evidence="1 2" key="1">
    <citation type="submission" date="2016-10" db="EMBL/GenBank/DDBJ databases">
        <authorList>
            <person name="de Groot N.N."/>
        </authorList>
    </citation>
    <scope>NUCLEOTIDE SEQUENCE [LARGE SCALE GENOMIC DNA]</scope>
    <source>
        <strain evidence="1 2">CGMCC 1.9167</strain>
    </source>
</reference>
<dbReference type="Pfam" id="PF07209">
    <property type="entry name" value="DUF1415"/>
    <property type="match status" value="1"/>
</dbReference>
<organism evidence="1 2">
    <name type="scientific">Marinobacter daqiaonensis</name>
    <dbReference type="NCBI Taxonomy" id="650891"/>
    <lineage>
        <taxon>Bacteria</taxon>
        <taxon>Pseudomonadati</taxon>
        <taxon>Pseudomonadota</taxon>
        <taxon>Gammaproteobacteria</taxon>
        <taxon>Pseudomonadales</taxon>
        <taxon>Marinobacteraceae</taxon>
        <taxon>Marinobacter</taxon>
    </lineage>
</organism>
<dbReference type="InterPro" id="IPR009858">
    <property type="entry name" value="DUF1415"/>
</dbReference>
<dbReference type="EMBL" id="FOYW01000001">
    <property type="protein sequence ID" value="SFR67449.1"/>
    <property type="molecule type" value="Genomic_DNA"/>
</dbReference>
<gene>
    <name evidence="1" type="ORF">SAMN05216203_2438</name>
</gene>
<dbReference type="AlphaFoldDB" id="A0A1I6ILE1"/>
<dbReference type="OrthoDB" id="277390at2"/>
<evidence type="ECO:0000313" key="2">
    <source>
        <dbReference type="Proteomes" id="UP000198644"/>
    </source>
</evidence>
<dbReference type="RefSeq" id="WP_092013684.1">
    <property type="nucleotide sequence ID" value="NZ_FOYW01000001.1"/>
</dbReference>
<evidence type="ECO:0008006" key="3">
    <source>
        <dbReference type="Google" id="ProtNLM"/>
    </source>
</evidence>
<evidence type="ECO:0000313" key="1">
    <source>
        <dbReference type="EMBL" id="SFR67449.1"/>
    </source>
</evidence>
<dbReference type="STRING" id="650891.SAMN05216203_2438"/>
<protein>
    <recommendedName>
        <fullName evidence="3">DUF1415 domain-containing protein</fullName>
    </recommendedName>
</protein>
<proteinExistence type="predicted"/>